<dbReference type="NCBIfam" id="NF006537">
    <property type="entry name" value="PRK09027.1"/>
    <property type="match status" value="1"/>
</dbReference>
<feature type="domain" description="CMP/dCMP-type deaminase" evidence="10">
    <location>
        <begin position="207"/>
        <end position="324"/>
    </location>
</feature>
<evidence type="ECO:0000313" key="11">
    <source>
        <dbReference type="EMBL" id="KAK9805228.1"/>
    </source>
</evidence>
<feature type="binding site" evidence="9">
    <location>
        <position position="104"/>
    </location>
    <ligand>
        <name>Zn(2+)</name>
        <dbReference type="ChEBI" id="CHEBI:29105"/>
        <note>catalytic</note>
    </ligand>
</feature>
<feature type="active site" description="Proton donor" evidence="7">
    <location>
        <position position="106"/>
    </location>
</feature>
<comment type="caution">
    <text evidence="11">The sequence shown here is derived from an EMBL/GenBank/DDBJ whole genome shotgun (WGS) entry which is preliminary data.</text>
</comment>
<organism evidence="11 12">
    <name type="scientific">[Myrmecia] bisecta</name>
    <dbReference type="NCBI Taxonomy" id="41462"/>
    <lineage>
        <taxon>Eukaryota</taxon>
        <taxon>Viridiplantae</taxon>
        <taxon>Chlorophyta</taxon>
        <taxon>core chlorophytes</taxon>
        <taxon>Trebouxiophyceae</taxon>
        <taxon>Trebouxiales</taxon>
        <taxon>Trebouxiaceae</taxon>
        <taxon>Myrmecia</taxon>
    </lineage>
</organism>
<dbReference type="InterPro" id="IPR016193">
    <property type="entry name" value="Cytidine_deaminase-like"/>
</dbReference>
<evidence type="ECO:0000256" key="2">
    <source>
        <dbReference type="ARBA" id="ARBA00011738"/>
    </source>
</evidence>
<dbReference type="Pfam" id="PF00383">
    <property type="entry name" value="dCMP_cyt_deam_1"/>
    <property type="match status" value="1"/>
</dbReference>
<dbReference type="SUPFAM" id="SSF53927">
    <property type="entry name" value="Cytidine deaminase-like"/>
    <property type="match status" value="2"/>
</dbReference>
<name>A0AAW1P9Z6_9CHLO</name>
<gene>
    <name evidence="11" type="ORF">WJX72_007282</name>
</gene>
<evidence type="ECO:0000256" key="7">
    <source>
        <dbReference type="PIRSR" id="PIRSR006334-1"/>
    </source>
</evidence>
<dbReference type="PROSITE" id="PS51747">
    <property type="entry name" value="CYT_DCMP_DEAMINASES_2"/>
    <property type="match status" value="2"/>
</dbReference>
<comment type="similarity">
    <text evidence="1">Belongs to the cytidine and deoxycytidylate deaminase family.</text>
</comment>
<keyword evidence="6 9" id="KW-0862">Zinc</keyword>
<sequence length="324" mass="35299">MSRPSPGAVGVLDRRASIGMDLSKSEGSNKNKFWLEPEEVLAMRTQHGLSEDELLQMLITPAATLARPPISSFHVGAVGLGISGRIYFGVNLEFVRLPLYNSVHAEQFLVVNAIHHQEREIIKLAVSAAPCGHCRQFYSELSCANTIQFMFGKDGHTYTLAQLLPQRFGPADLLDDPSTPLLLQPQNNDLVWSREAEEALQARQGDGHFQDAAASALEQATQSYAPYSRCPAGLAIVTAKGGVYSGSYYESAAFNPSLPPLQSAMVDAVIDGMPCYTAVLEVVLVELRGVLVEHALTTKVFLGQIAPDAKLTILHAQWKERVNE</sequence>
<evidence type="ECO:0000256" key="1">
    <source>
        <dbReference type="ARBA" id="ARBA00006576"/>
    </source>
</evidence>
<comment type="subunit">
    <text evidence="2">Homodimer.</text>
</comment>
<evidence type="ECO:0000256" key="8">
    <source>
        <dbReference type="PIRSR" id="PIRSR006334-2"/>
    </source>
</evidence>
<dbReference type="GO" id="GO:0055086">
    <property type="term" value="P:nucleobase-containing small molecule metabolic process"/>
    <property type="evidence" value="ECO:0007669"/>
    <property type="project" value="UniProtKB-ARBA"/>
</dbReference>
<evidence type="ECO:0000313" key="12">
    <source>
        <dbReference type="Proteomes" id="UP001489004"/>
    </source>
</evidence>
<accession>A0AAW1P9Z6</accession>
<dbReference type="InterPro" id="IPR002125">
    <property type="entry name" value="CMP_dCMP_dom"/>
</dbReference>
<dbReference type="GO" id="GO:0072527">
    <property type="term" value="P:pyrimidine-containing compound metabolic process"/>
    <property type="evidence" value="ECO:0007669"/>
    <property type="project" value="UniProtKB-ARBA"/>
</dbReference>
<dbReference type="PANTHER" id="PTHR11644">
    <property type="entry name" value="CYTIDINE DEAMINASE"/>
    <property type="match status" value="1"/>
</dbReference>
<dbReference type="Proteomes" id="UP001489004">
    <property type="component" value="Unassembled WGS sequence"/>
</dbReference>
<feature type="binding site" evidence="9">
    <location>
        <position position="134"/>
    </location>
    <ligand>
        <name>Zn(2+)</name>
        <dbReference type="ChEBI" id="CHEBI:29105"/>
        <note>catalytic</note>
    </ligand>
</feature>
<feature type="binding site" evidence="8">
    <location>
        <begin position="91"/>
        <end position="93"/>
    </location>
    <ligand>
        <name>substrate</name>
    </ligand>
</feature>
<dbReference type="Pfam" id="PF08211">
    <property type="entry name" value="dCMP_cyt_deam_2"/>
    <property type="match status" value="1"/>
</dbReference>
<dbReference type="Gene3D" id="3.40.140.10">
    <property type="entry name" value="Cytidine Deaminase, domain 2"/>
    <property type="match status" value="2"/>
</dbReference>
<protein>
    <recommendedName>
        <fullName evidence="3">cytidine deaminase</fullName>
        <ecNumber evidence="3">3.5.4.5</ecNumber>
    </recommendedName>
</protein>
<evidence type="ECO:0000256" key="5">
    <source>
        <dbReference type="ARBA" id="ARBA00022801"/>
    </source>
</evidence>
<dbReference type="GO" id="GO:0008270">
    <property type="term" value="F:zinc ion binding"/>
    <property type="evidence" value="ECO:0007669"/>
    <property type="project" value="InterPro"/>
</dbReference>
<keyword evidence="12" id="KW-1185">Reference proteome</keyword>
<keyword evidence="4 9" id="KW-0479">Metal-binding</keyword>
<feature type="binding site" evidence="9">
    <location>
        <position position="131"/>
    </location>
    <ligand>
        <name>Zn(2+)</name>
        <dbReference type="ChEBI" id="CHEBI:29105"/>
        <note>catalytic</note>
    </ligand>
</feature>
<evidence type="ECO:0000256" key="6">
    <source>
        <dbReference type="ARBA" id="ARBA00022833"/>
    </source>
</evidence>
<dbReference type="PANTHER" id="PTHR11644:SF2">
    <property type="entry name" value="CYTIDINE DEAMINASE"/>
    <property type="match status" value="1"/>
</dbReference>
<comment type="cofactor">
    <cofactor evidence="9">
        <name>Zn(2+)</name>
        <dbReference type="ChEBI" id="CHEBI:29105"/>
    </cofactor>
    <text evidence="9">Binds 1 zinc ion.</text>
</comment>
<dbReference type="EC" id="3.5.4.5" evidence="3"/>
<reference evidence="11 12" key="1">
    <citation type="journal article" date="2024" name="Nat. Commun.">
        <title>Phylogenomics reveals the evolutionary origins of lichenization in chlorophyte algae.</title>
        <authorList>
            <person name="Puginier C."/>
            <person name="Libourel C."/>
            <person name="Otte J."/>
            <person name="Skaloud P."/>
            <person name="Haon M."/>
            <person name="Grisel S."/>
            <person name="Petersen M."/>
            <person name="Berrin J.G."/>
            <person name="Delaux P.M."/>
            <person name="Dal Grande F."/>
            <person name="Keller J."/>
        </authorList>
    </citation>
    <scope>NUCLEOTIDE SEQUENCE [LARGE SCALE GENOMIC DNA]</scope>
    <source>
        <strain evidence="11 12">SAG 2043</strain>
    </source>
</reference>
<feature type="domain" description="CMP/dCMP-type deaminase" evidence="10">
    <location>
        <begin position="50"/>
        <end position="171"/>
    </location>
</feature>
<dbReference type="CDD" id="cd01283">
    <property type="entry name" value="cytidine_deaminase"/>
    <property type="match status" value="2"/>
</dbReference>
<dbReference type="FunFam" id="3.40.140.10:FF:000041">
    <property type="entry name" value="Cytidine deaminase"/>
    <property type="match status" value="1"/>
</dbReference>
<dbReference type="InterPro" id="IPR013171">
    <property type="entry name" value="Cyd/dCyd_deaminase_Zn-bd"/>
</dbReference>
<dbReference type="GO" id="GO:0004126">
    <property type="term" value="F:cytidine deaminase activity"/>
    <property type="evidence" value="ECO:0007669"/>
    <property type="project" value="UniProtKB-EC"/>
</dbReference>
<evidence type="ECO:0000256" key="3">
    <source>
        <dbReference type="ARBA" id="ARBA00012783"/>
    </source>
</evidence>
<dbReference type="GO" id="GO:0005829">
    <property type="term" value="C:cytosol"/>
    <property type="evidence" value="ECO:0007669"/>
    <property type="project" value="TreeGrafter"/>
</dbReference>
<dbReference type="AlphaFoldDB" id="A0AAW1P9Z6"/>
<evidence type="ECO:0000259" key="10">
    <source>
        <dbReference type="PROSITE" id="PS51747"/>
    </source>
</evidence>
<dbReference type="PIRSF" id="PIRSF006334">
    <property type="entry name" value="Cdd_plus_pseudo"/>
    <property type="match status" value="1"/>
</dbReference>
<dbReference type="EMBL" id="JALJOR010000016">
    <property type="protein sequence ID" value="KAK9805228.1"/>
    <property type="molecule type" value="Genomic_DNA"/>
</dbReference>
<evidence type="ECO:0000256" key="4">
    <source>
        <dbReference type="ARBA" id="ARBA00022723"/>
    </source>
</evidence>
<dbReference type="InterPro" id="IPR050202">
    <property type="entry name" value="Cyt/Deoxycyt_deaminase"/>
</dbReference>
<proteinExistence type="inferred from homology"/>
<evidence type="ECO:0000256" key="9">
    <source>
        <dbReference type="PIRSR" id="PIRSR006334-3"/>
    </source>
</evidence>
<keyword evidence="5" id="KW-0378">Hydrolase</keyword>